<dbReference type="PANTHER" id="PTHR48107">
    <property type="entry name" value="NADPH-DEPENDENT ALDEHYDE REDUCTASE-LIKE PROTEIN, CHLOROPLASTIC-RELATED"/>
    <property type="match status" value="1"/>
</dbReference>
<protein>
    <submittedName>
        <fullName evidence="3">Uncharacterized protein</fullName>
    </submittedName>
</protein>
<dbReference type="InterPro" id="IPR002347">
    <property type="entry name" value="SDR_fam"/>
</dbReference>
<sequence>MAVSNCPDVIASMMLHGRVAIVTGGAGGIGSAICKHLASLGASVAVGYIGDPTPARNLVSDINTMYAKDEGETRAIVVEADVSDAAQVKALFDAAASARAVPSILEALCKILIEAFNLKYLVQFGAPQFGGPVPSHRAHMRRDGPASAFGWELHILVAAAAAVLDSSFPSLASTSDATIDATFGTNARGTFLCLREAAGRLVRDGRGRIVTFSASGVASLRPGHAAYTASKAAVEAMTRILARELRGTGITANAVAPGSTGTPMFYDGRTEDEMERYIAEAPLGRLGMPQDIAPLVGFIASDAGHWVNAQVLHCNGGTI</sequence>
<dbReference type="Gramene" id="TVU25984">
    <property type="protein sequence ID" value="TVU25984"/>
    <property type="gene ID" value="EJB05_28508"/>
</dbReference>
<dbReference type="EMBL" id="RWGY01000013">
    <property type="protein sequence ID" value="TVU25984.1"/>
    <property type="molecule type" value="Genomic_DNA"/>
</dbReference>
<keyword evidence="4" id="KW-1185">Reference proteome</keyword>
<keyword evidence="2" id="KW-0560">Oxidoreductase</keyword>
<comment type="caution">
    <text evidence="3">The sequence shown here is derived from an EMBL/GenBank/DDBJ whole genome shotgun (WGS) entry which is preliminary data.</text>
</comment>
<gene>
    <name evidence="3" type="ORF">EJB05_28508</name>
</gene>
<evidence type="ECO:0000313" key="4">
    <source>
        <dbReference type="Proteomes" id="UP000324897"/>
    </source>
</evidence>
<dbReference type="InterPro" id="IPR036291">
    <property type="entry name" value="NAD(P)-bd_dom_sf"/>
</dbReference>
<accession>A0A5J9URI1</accession>
<name>A0A5J9URI1_9POAL</name>
<dbReference type="PRINTS" id="PR00081">
    <property type="entry name" value="GDHRDH"/>
</dbReference>
<dbReference type="GO" id="GO:0016614">
    <property type="term" value="F:oxidoreductase activity, acting on CH-OH group of donors"/>
    <property type="evidence" value="ECO:0007669"/>
    <property type="project" value="UniProtKB-ARBA"/>
</dbReference>
<dbReference type="Proteomes" id="UP000324897">
    <property type="component" value="Chromosome 2"/>
</dbReference>
<dbReference type="InterPro" id="IPR020904">
    <property type="entry name" value="Sc_DH/Rdtase_CS"/>
</dbReference>
<reference evidence="3 4" key="1">
    <citation type="journal article" date="2019" name="Sci. Rep.">
        <title>A high-quality genome of Eragrostis curvula grass provides insights into Poaceae evolution and supports new strategies to enhance forage quality.</title>
        <authorList>
            <person name="Carballo J."/>
            <person name="Santos B.A.C.M."/>
            <person name="Zappacosta D."/>
            <person name="Garbus I."/>
            <person name="Selva J.P."/>
            <person name="Gallo C.A."/>
            <person name="Diaz A."/>
            <person name="Albertini E."/>
            <person name="Caccamo M."/>
            <person name="Echenique V."/>
        </authorList>
    </citation>
    <scope>NUCLEOTIDE SEQUENCE [LARGE SCALE GENOMIC DNA]</scope>
    <source>
        <strain evidence="4">cv. Victoria</strain>
        <tissue evidence="3">Leaf</tissue>
    </source>
</reference>
<proteinExistence type="inferred from homology"/>
<evidence type="ECO:0000256" key="1">
    <source>
        <dbReference type="ARBA" id="ARBA00006484"/>
    </source>
</evidence>
<dbReference type="PROSITE" id="PS00061">
    <property type="entry name" value="ADH_SHORT"/>
    <property type="match status" value="1"/>
</dbReference>
<dbReference type="AlphaFoldDB" id="A0A5J9URI1"/>
<dbReference type="SUPFAM" id="SSF51735">
    <property type="entry name" value="NAD(P)-binding Rossmann-fold domains"/>
    <property type="match status" value="1"/>
</dbReference>
<dbReference type="Pfam" id="PF00106">
    <property type="entry name" value="adh_short"/>
    <property type="match status" value="1"/>
</dbReference>
<dbReference type="Pfam" id="PF13561">
    <property type="entry name" value="adh_short_C2"/>
    <property type="match status" value="1"/>
</dbReference>
<organism evidence="3 4">
    <name type="scientific">Eragrostis curvula</name>
    <name type="common">weeping love grass</name>
    <dbReference type="NCBI Taxonomy" id="38414"/>
    <lineage>
        <taxon>Eukaryota</taxon>
        <taxon>Viridiplantae</taxon>
        <taxon>Streptophyta</taxon>
        <taxon>Embryophyta</taxon>
        <taxon>Tracheophyta</taxon>
        <taxon>Spermatophyta</taxon>
        <taxon>Magnoliopsida</taxon>
        <taxon>Liliopsida</taxon>
        <taxon>Poales</taxon>
        <taxon>Poaceae</taxon>
        <taxon>PACMAD clade</taxon>
        <taxon>Chloridoideae</taxon>
        <taxon>Eragrostideae</taxon>
        <taxon>Eragrostidinae</taxon>
        <taxon>Eragrostis</taxon>
    </lineage>
</organism>
<comment type="similarity">
    <text evidence="1">Belongs to the short-chain dehydrogenases/reductases (SDR) family.</text>
</comment>
<dbReference type="Gene3D" id="3.40.50.720">
    <property type="entry name" value="NAD(P)-binding Rossmann-like Domain"/>
    <property type="match status" value="1"/>
</dbReference>
<dbReference type="PANTHER" id="PTHR48107:SF3">
    <property type="entry name" value="NAD DEPENDENT EPIMERASE_DEHYDRATASE FAMILY PROTEIN, EXPRESSED"/>
    <property type="match status" value="1"/>
</dbReference>
<feature type="non-terminal residue" evidence="3">
    <location>
        <position position="1"/>
    </location>
</feature>
<dbReference type="FunFam" id="3.40.50.720:FF:000084">
    <property type="entry name" value="Short-chain dehydrogenase reductase"/>
    <property type="match status" value="1"/>
</dbReference>
<evidence type="ECO:0000256" key="2">
    <source>
        <dbReference type="ARBA" id="ARBA00023002"/>
    </source>
</evidence>
<evidence type="ECO:0000313" key="3">
    <source>
        <dbReference type="EMBL" id="TVU25984.1"/>
    </source>
</evidence>
<dbReference type="OrthoDB" id="1669814at2759"/>